<dbReference type="OrthoDB" id="6717554at2"/>
<keyword evidence="2" id="KW-1185">Reference proteome</keyword>
<dbReference type="AlphaFoldDB" id="A0A2P6ASC0"/>
<gene>
    <name evidence="1" type="ORF">C5O18_06190</name>
</gene>
<dbReference type="EMBL" id="PTQZ01000129">
    <property type="protein sequence ID" value="PQA41711.1"/>
    <property type="molecule type" value="Genomic_DNA"/>
</dbReference>
<evidence type="ECO:0000313" key="2">
    <source>
        <dbReference type="Proteomes" id="UP000243900"/>
    </source>
</evidence>
<reference evidence="2" key="1">
    <citation type="submission" date="2018-02" db="EMBL/GenBank/DDBJ databases">
        <title>Genome sequencing of Solimonas sp. HR-BB.</title>
        <authorList>
            <person name="Lee Y."/>
            <person name="Jeon C.O."/>
        </authorList>
    </citation>
    <scope>NUCLEOTIDE SEQUENCE [LARGE SCALE GENOMIC DNA]</scope>
    <source>
        <strain evidence="2">HR-E</strain>
    </source>
</reference>
<organism evidence="1 2">
    <name type="scientific">Amnimonas aquatica</name>
    <dbReference type="NCBI Taxonomy" id="2094561"/>
    <lineage>
        <taxon>Bacteria</taxon>
        <taxon>Pseudomonadati</taxon>
        <taxon>Pseudomonadota</taxon>
        <taxon>Gammaproteobacteria</taxon>
        <taxon>Moraxellales</taxon>
        <taxon>Moraxellaceae</taxon>
        <taxon>Amnimonas</taxon>
    </lineage>
</organism>
<sequence>MSEFAFLELSETDDGEVVLRRSGDDADAEPLVSVRFSAEARLLLGARASDIARAMVGAGVQLATHHMANPEMADDEPRTLH</sequence>
<comment type="caution">
    <text evidence="1">The sequence shown here is derived from an EMBL/GenBank/DDBJ whole genome shotgun (WGS) entry which is preliminary data.</text>
</comment>
<accession>A0A2P6ASC0</accession>
<dbReference type="Proteomes" id="UP000243900">
    <property type="component" value="Unassembled WGS sequence"/>
</dbReference>
<protein>
    <submittedName>
        <fullName evidence="1">Uncharacterized protein</fullName>
    </submittedName>
</protein>
<dbReference type="RefSeq" id="WP_105192428.1">
    <property type="nucleotide sequence ID" value="NZ_PTQZ01000129.1"/>
</dbReference>
<name>A0A2P6ASC0_9GAMM</name>
<evidence type="ECO:0000313" key="1">
    <source>
        <dbReference type="EMBL" id="PQA41711.1"/>
    </source>
</evidence>
<proteinExistence type="predicted"/>